<organism evidence="3 4">
    <name type="scientific">Acer negundo</name>
    <name type="common">Box elder</name>
    <dbReference type="NCBI Taxonomy" id="4023"/>
    <lineage>
        <taxon>Eukaryota</taxon>
        <taxon>Viridiplantae</taxon>
        <taxon>Streptophyta</taxon>
        <taxon>Embryophyta</taxon>
        <taxon>Tracheophyta</taxon>
        <taxon>Spermatophyta</taxon>
        <taxon>Magnoliopsida</taxon>
        <taxon>eudicotyledons</taxon>
        <taxon>Gunneridae</taxon>
        <taxon>Pentapetalae</taxon>
        <taxon>rosids</taxon>
        <taxon>malvids</taxon>
        <taxon>Sapindales</taxon>
        <taxon>Sapindaceae</taxon>
        <taxon>Hippocastanoideae</taxon>
        <taxon>Acereae</taxon>
        <taxon>Acer</taxon>
    </lineage>
</organism>
<keyword evidence="2" id="KW-1133">Transmembrane helix</keyword>
<feature type="transmembrane region" description="Helical" evidence="2">
    <location>
        <begin position="137"/>
        <end position="155"/>
    </location>
</feature>
<feature type="transmembrane region" description="Helical" evidence="2">
    <location>
        <begin position="189"/>
        <end position="207"/>
    </location>
</feature>
<reference evidence="3" key="1">
    <citation type="journal article" date="2022" name="Plant J.">
        <title>Strategies of tolerance reflected in two North American maple genomes.</title>
        <authorList>
            <person name="McEvoy S.L."/>
            <person name="Sezen U.U."/>
            <person name="Trouern-Trend A."/>
            <person name="McMahon S.M."/>
            <person name="Schaberg P.G."/>
            <person name="Yang J."/>
            <person name="Wegrzyn J.L."/>
            <person name="Swenson N.G."/>
        </authorList>
    </citation>
    <scope>NUCLEOTIDE SEQUENCE</scope>
    <source>
        <strain evidence="3">91603</strain>
    </source>
</reference>
<dbReference type="AlphaFoldDB" id="A0AAD5NSS3"/>
<evidence type="ECO:0000256" key="1">
    <source>
        <dbReference type="SAM" id="MobiDB-lite"/>
    </source>
</evidence>
<comment type="caution">
    <text evidence="3">The sequence shown here is derived from an EMBL/GenBank/DDBJ whole genome shotgun (WGS) entry which is preliminary data.</text>
</comment>
<gene>
    <name evidence="3" type="ORF">LWI28_010082</name>
</gene>
<evidence type="ECO:0000313" key="4">
    <source>
        <dbReference type="Proteomes" id="UP001064489"/>
    </source>
</evidence>
<protein>
    <submittedName>
        <fullName evidence="3">Uncharacterized protein</fullName>
    </submittedName>
</protein>
<feature type="region of interest" description="Disordered" evidence="1">
    <location>
        <begin position="1"/>
        <end position="81"/>
    </location>
</feature>
<reference evidence="3" key="2">
    <citation type="submission" date="2023-02" db="EMBL/GenBank/DDBJ databases">
        <authorList>
            <person name="Swenson N.G."/>
            <person name="Wegrzyn J.L."/>
            <person name="Mcevoy S.L."/>
        </authorList>
    </citation>
    <scope>NUCLEOTIDE SEQUENCE</scope>
    <source>
        <strain evidence="3">91603</strain>
        <tissue evidence="3">Leaf</tissue>
    </source>
</reference>
<feature type="compositionally biased region" description="Acidic residues" evidence="1">
    <location>
        <begin position="45"/>
        <end position="55"/>
    </location>
</feature>
<accession>A0AAD5NSS3</accession>
<keyword evidence="2" id="KW-0812">Transmembrane</keyword>
<sequence length="337" mass="38299">MCATDDSSINLQSIDRSSKALVPKHSEYEEEEDGDGDGNKKRLEEEEEEEEEPEPESVTAKMQLEEKSEPEPEPELEPKSVTAKMETFGGRRGAGARAGKRDCKGGMKKLELEESEEEESELESVTSEIVCNIFCEILSYLYITIIVLAGSIWRTRRTGVQKRDRKDDMKHLEDEEEETEMKSVAAKMVVLYSVKLFHFFTFPLMFWHDAFGRGRGGGGGAGSGKRDCKDRMYYILLNSFISLHFHCCYGRKQLEEEEEEPESDQSTKVVDKVVVPLTSDSQMVPSQITLPPKRSEKNLRQLDRYLGIGKAHGVVYDDSVDDPLSFKHVMEDSNKEE</sequence>
<dbReference type="EMBL" id="JAJSOW010000101">
    <property type="protein sequence ID" value="KAI9180996.1"/>
    <property type="molecule type" value="Genomic_DNA"/>
</dbReference>
<evidence type="ECO:0000256" key="2">
    <source>
        <dbReference type="SAM" id="Phobius"/>
    </source>
</evidence>
<keyword evidence="2" id="KW-0472">Membrane</keyword>
<keyword evidence="4" id="KW-1185">Reference proteome</keyword>
<proteinExistence type="predicted"/>
<name>A0AAD5NSS3_ACENE</name>
<feature type="compositionally biased region" description="Polar residues" evidence="1">
    <location>
        <begin position="1"/>
        <end position="15"/>
    </location>
</feature>
<dbReference type="Proteomes" id="UP001064489">
    <property type="component" value="Chromosome 4"/>
</dbReference>
<evidence type="ECO:0000313" key="3">
    <source>
        <dbReference type="EMBL" id="KAI9180996.1"/>
    </source>
</evidence>